<name>A0A7C8N7K1_ORBOL</name>
<organism evidence="2 3">
    <name type="scientific">Orbilia oligospora</name>
    <name type="common">Nematode-trapping fungus</name>
    <name type="synonym">Arthrobotrys oligospora</name>
    <dbReference type="NCBI Taxonomy" id="2813651"/>
    <lineage>
        <taxon>Eukaryota</taxon>
        <taxon>Fungi</taxon>
        <taxon>Dikarya</taxon>
        <taxon>Ascomycota</taxon>
        <taxon>Pezizomycotina</taxon>
        <taxon>Orbiliomycetes</taxon>
        <taxon>Orbiliales</taxon>
        <taxon>Orbiliaceae</taxon>
        <taxon>Orbilia</taxon>
    </lineage>
</organism>
<feature type="region of interest" description="Disordered" evidence="1">
    <location>
        <begin position="190"/>
        <end position="212"/>
    </location>
</feature>
<evidence type="ECO:0000256" key="1">
    <source>
        <dbReference type="SAM" id="MobiDB-lite"/>
    </source>
</evidence>
<dbReference type="AlphaFoldDB" id="A0A7C8N7K1"/>
<evidence type="ECO:0000313" key="2">
    <source>
        <dbReference type="EMBL" id="KAF3089985.1"/>
    </source>
</evidence>
<proteinExistence type="predicted"/>
<evidence type="ECO:0000313" key="3">
    <source>
        <dbReference type="Proteomes" id="UP000475325"/>
    </source>
</evidence>
<dbReference type="Proteomes" id="UP000475325">
    <property type="component" value="Unassembled WGS sequence"/>
</dbReference>
<protein>
    <submittedName>
        <fullName evidence="2">Uncharacterized protein</fullName>
    </submittedName>
</protein>
<sequence>MTQQPPSSPLRHPYLRNFLIKKLVRYHLKFLDNVSRSTGPSGTYIVVIVMAAVQKKKLTIGPDTSSIRGRNSCSDSIQENLVPREGPYDLFESYGPRHRRQSFGPLLIEAGEKISTLEEETHNQKVKIRSLQSLLGFAFARIEKLEEFIRLVPRDLLDDPEVGEVYDKIWGPWDVAHGFKNRNRLTVPNLFQRGGENKTTEDQENEQPGKSA</sequence>
<reference evidence="2 3" key="1">
    <citation type="submission" date="2019-06" db="EMBL/GenBank/DDBJ databases">
        <authorList>
            <person name="Palmer J.M."/>
        </authorList>
    </citation>
    <scope>NUCLEOTIDE SEQUENCE [LARGE SCALE GENOMIC DNA]</scope>
    <source>
        <strain evidence="2 3">TWF102</strain>
    </source>
</reference>
<dbReference type="EMBL" id="WIQW01000063">
    <property type="protein sequence ID" value="KAF3089985.1"/>
    <property type="molecule type" value="Genomic_DNA"/>
</dbReference>
<comment type="caution">
    <text evidence="2">The sequence shown here is derived from an EMBL/GenBank/DDBJ whole genome shotgun (WGS) entry which is preliminary data.</text>
</comment>
<gene>
    <name evidence="2" type="ORF">TWF102_009458</name>
</gene>
<accession>A0A7C8N7K1</accession>